<comment type="caution">
    <text evidence="2">The sequence shown here is derived from an EMBL/GenBank/DDBJ whole genome shotgun (WGS) entry which is preliminary data.</text>
</comment>
<proteinExistence type="predicted"/>
<gene>
    <name evidence="2" type="ORF">BP5553_10109</name>
</gene>
<sequence length="111" mass="12714">MHRSPVSRPIPKQINPKDRIPPFRYERRPTILMPPPLTLSLPDSIPLHGIDFWEPSLPALSFITTIVQPPFSNYGLWTLVPVEMLVEVLAWVVLDDLRCAEVFVWSEKVGT</sequence>
<feature type="region of interest" description="Disordered" evidence="1">
    <location>
        <begin position="1"/>
        <end position="22"/>
    </location>
</feature>
<organism evidence="2 3">
    <name type="scientific">Venustampulla echinocandica</name>
    <dbReference type="NCBI Taxonomy" id="2656787"/>
    <lineage>
        <taxon>Eukaryota</taxon>
        <taxon>Fungi</taxon>
        <taxon>Dikarya</taxon>
        <taxon>Ascomycota</taxon>
        <taxon>Pezizomycotina</taxon>
        <taxon>Leotiomycetes</taxon>
        <taxon>Helotiales</taxon>
        <taxon>Pleuroascaceae</taxon>
        <taxon>Venustampulla</taxon>
    </lineage>
</organism>
<evidence type="ECO:0000256" key="1">
    <source>
        <dbReference type="SAM" id="MobiDB-lite"/>
    </source>
</evidence>
<evidence type="ECO:0000313" key="3">
    <source>
        <dbReference type="Proteomes" id="UP000254866"/>
    </source>
</evidence>
<keyword evidence="3" id="KW-1185">Reference proteome</keyword>
<reference evidence="2 3" key="1">
    <citation type="journal article" date="2018" name="IMA Fungus">
        <title>IMA Genome-F 9: Draft genome sequence of Annulohypoxylon stygium, Aspergillus mulundensis, Berkeleyomyces basicola (syn. Thielaviopsis basicola), Ceratocystis smalleyi, two Cercospora beticola strains, Coleophoma cylindrospora, Fusarium fracticaudum, Phialophora cf. hyalina, and Morchella septimelata.</title>
        <authorList>
            <person name="Wingfield B.D."/>
            <person name="Bills G.F."/>
            <person name="Dong Y."/>
            <person name="Huang W."/>
            <person name="Nel W.J."/>
            <person name="Swalarsk-Parry B.S."/>
            <person name="Vaghefi N."/>
            <person name="Wilken P.M."/>
            <person name="An Z."/>
            <person name="de Beer Z.W."/>
            <person name="De Vos L."/>
            <person name="Chen L."/>
            <person name="Duong T.A."/>
            <person name="Gao Y."/>
            <person name="Hammerbacher A."/>
            <person name="Kikkert J.R."/>
            <person name="Li Y."/>
            <person name="Li H."/>
            <person name="Li K."/>
            <person name="Li Q."/>
            <person name="Liu X."/>
            <person name="Ma X."/>
            <person name="Naidoo K."/>
            <person name="Pethybridge S.J."/>
            <person name="Sun J."/>
            <person name="Steenkamp E.T."/>
            <person name="van der Nest M.A."/>
            <person name="van Wyk S."/>
            <person name="Wingfield M.J."/>
            <person name="Xiong C."/>
            <person name="Yue Q."/>
            <person name="Zhang X."/>
        </authorList>
    </citation>
    <scope>NUCLEOTIDE SEQUENCE [LARGE SCALE GENOMIC DNA]</scope>
    <source>
        <strain evidence="2 3">BP 5553</strain>
    </source>
</reference>
<dbReference type="GeneID" id="43602958"/>
<protein>
    <submittedName>
        <fullName evidence="2">Uncharacterized protein</fullName>
    </submittedName>
</protein>
<dbReference type="RefSeq" id="XP_031865140.1">
    <property type="nucleotide sequence ID" value="XM_032018732.1"/>
</dbReference>
<dbReference type="Proteomes" id="UP000254866">
    <property type="component" value="Unassembled WGS sequence"/>
</dbReference>
<dbReference type="EMBL" id="NPIC01000014">
    <property type="protein sequence ID" value="RDL30764.1"/>
    <property type="molecule type" value="Genomic_DNA"/>
</dbReference>
<name>A0A370TAC6_9HELO</name>
<evidence type="ECO:0000313" key="2">
    <source>
        <dbReference type="EMBL" id="RDL30764.1"/>
    </source>
</evidence>
<accession>A0A370TAC6</accession>
<dbReference type="AlphaFoldDB" id="A0A370TAC6"/>